<protein>
    <submittedName>
        <fullName evidence="1">Uncharacterized protein</fullName>
    </submittedName>
</protein>
<reference evidence="1 2" key="1">
    <citation type="submission" date="2018-05" db="EMBL/GenBank/DDBJ databases">
        <title>A metagenomic window into the 2 km-deep terrestrial subsurface aquifer revealed taxonomically and functionally diverse microbial community comprising novel uncultured bacterial lineages.</title>
        <authorList>
            <person name="Kadnikov V.V."/>
            <person name="Mardanov A.V."/>
            <person name="Beletsky A.V."/>
            <person name="Banks D."/>
            <person name="Pimenov N.V."/>
            <person name="Frank Y.A."/>
            <person name="Karnachuk O.V."/>
            <person name="Ravin N.V."/>
        </authorList>
    </citation>
    <scope>NUCLEOTIDE SEQUENCE [LARGE SCALE GENOMIC DNA]</scope>
    <source>
        <strain evidence="1">BY5</strain>
    </source>
</reference>
<dbReference type="EMBL" id="QOQW01000020">
    <property type="protein sequence ID" value="RCK78731.1"/>
    <property type="molecule type" value="Genomic_DNA"/>
</dbReference>
<evidence type="ECO:0000313" key="1">
    <source>
        <dbReference type="EMBL" id="RCK78731.1"/>
    </source>
</evidence>
<organism evidence="1 2">
    <name type="scientific">Candidatus Ozemobacter sibiricus</name>
    <dbReference type="NCBI Taxonomy" id="2268124"/>
    <lineage>
        <taxon>Bacteria</taxon>
        <taxon>Candidatus Ozemobacteria</taxon>
        <taxon>Candidatus Ozemobacterales</taxon>
        <taxon>Candidatus Ozemobacteraceae</taxon>
        <taxon>Candidatus Ozemobacter</taxon>
    </lineage>
</organism>
<evidence type="ECO:0000313" key="2">
    <source>
        <dbReference type="Proteomes" id="UP000252355"/>
    </source>
</evidence>
<dbReference type="AlphaFoldDB" id="A0A367ZN08"/>
<name>A0A367ZN08_9BACT</name>
<accession>A0A367ZN08</accession>
<sequence length="142" mass="15625">MRRFLLEEPILQDPIAVLKRLKGVPSELMTIIPGDYDDASGVIQHLGKNFLEPMRLLEAHAGSTLSPKQKEQVHVWGWNARELLCKIVCARRGMNGLQGADRQKAMDVVKSLIESYNSAIEAMIAAFNGEATPGSGLLQGTR</sequence>
<dbReference type="Proteomes" id="UP000252355">
    <property type="component" value="Unassembled WGS sequence"/>
</dbReference>
<gene>
    <name evidence="1" type="ORF">OZSIB_1258</name>
</gene>
<proteinExistence type="predicted"/>
<comment type="caution">
    <text evidence="1">The sequence shown here is derived from an EMBL/GenBank/DDBJ whole genome shotgun (WGS) entry which is preliminary data.</text>
</comment>